<protein>
    <submittedName>
        <fullName evidence="3">Kef-type potassium/proton antiporter accessory protein, CPA2 family</fullName>
    </submittedName>
</protein>
<dbReference type="eggNOG" id="COG2249">
    <property type="taxonomic scope" value="Bacteria"/>
</dbReference>
<gene>
    <name evidence="3" type="ordered locus">Fbal_1692</name>
</gene>
<dbReference type="GO" id="GO:0003955">
    <property type="term" value="F:NAD(P)H dehydrogenase (quinone) activity"/>
    <property type="evidence" value="ECO:0007669"/>
    <property type="project" value="TreeGrafter"/>
</dbReference>
<dbReference type="GO" id="GO:0010181">
    <property type="term" value="F:FMN binding"/>
    <property type="evidence" value="ECO:0007669"/>
    <property type="project" value="TreeGrafter"/>
</dbReference>
<evidence type="ECO:0000313" key="3">
    <source>
        <dbReference type="EMBL" id="ADN75896.1"/>
    </source>
</evidence>
<dbReference type="EMBL" id="CP002209">
    <property type="protein sequence ID" value="ADN75896.1"/>
    <property type="molecule type" value="Genomic_DNA"/>
</dbReference>
<evidence type="ECO:0000259" key="2">
    <source>
        <dbReference type="Pfam" id="PF02525"/>
    </source>
</evidence>
<evidence type="ECO:0000256" key="1">
    <source>
        <dbReference type="ARBA" id="ARBA00023002"/>
    </source>
</evidence>
<dbReference type="InterPro" id="IPR003680">
    <property type="entry name" value="Flavodoxin_fold"/>
</dbReference>
<dbReference type="GO" id="GO:0009055">
    <property type="term" value="F:electron transfer activity"/>
    <property type="evidence" value="ECO:0007669"/>
    <property type="project" value="TreeGrafter"/>
</dbReference>
<dbReference type="KEGG" id="fbl:Fbal_1692"/>
<dbReference type="GeneID" id="67181899"/>
<feature type="domain" description="Flavodoxin-like fold" evidence="2">
    <location>
        <begin position="8"/>
        <end position="175"/>
    </location>
</feature>
<dbReference type="AlphaFoldDB" id="E1SRE5"/>
<dbReference type="InterPro" id="IPR046980">
    <property type="entry name" value="KefG/KefF"/>
</dbReference>
<dbReference type="RefSeq" id="WP_013345202.1">
    <property type="nucleotide sequence ID" value="NC_014541.1"/>
</dbReference>
<dbReference type="SUPFAM" id="SSF52218">
    <property type="entry name" value="Flavoproteins"/>
    <property type="match status" value="1"/>
</dbReference>
<dbReference type="PANTHER" id="PTHR47307:SF1">
    <property type="entry name" value="GLUTATHIONE-REGULATED POTASSIUM-EFFLUX SYSTEM ANCILLARY PROTEIN KEFG"/>
    <property type="match status" value="1"/>
</dbReference>
<dbReference type="Pfam" id="PF02525">
    <property type="entry name" value="Flavodoxin_2"/>
    <property type="match status" value="1"/>
</dbReference>
<keyword evidence="4" id="KW-1185">Reference proteome</keyword>
<reference evidence="3 4" key="1">
    <citation type="journal article" date="2010" name="Stand. Genomic Sci.">
        <title>Complete genome sequence of Ferrimonas balearica type strain (PAT).</title>
        <authorList>
            <person name="Nolan M."/>
            <person name="Sikorski J."/>
            <person name="Davenport K."/>
            <person name="Lucas S."/>
            <person name="Glavina Del Rio T."/>
            <person name="Tice H."/>
            <person name="Cheng J."/>
            <person name="Goodwin L."/>
            <person name="Pitluck S."/>
            <person name="Liolios K."/>
            <person name="Ivanova N."/>
            <person name="Mavromatis K."/>
            <person name="Ovchinnikova G."/>
            <person name="Pati A."/>
            <person name="Chen A."/>
            <person name="Palaniappan K."/>
            <person name="Land M."/>
            <person name="Hauser L."/>
            <person name="Chang Y."/>
            <person name="Jeffries C."/>
            <person name="Tapia R."/>
            <person name="Brettin T."/>
            <person name="Detter J."/>
            <person name="Han C."/>
            <person name="Yasawong M."/>
            <person name="Rohde M."/>
            <person name="Tindall B."/>
            <person name="Goker M."/>
            <person name="Woyke T."/>
            <person name="Bristow J."/>
            <person name="Eisen J."/>
            <person name="Markowitz V."/>
            <person name="Hugenholtz P."/>
            <person name="Kyrpides N."/>
            <person name="Klenk H."/>
            <person name="Lapidus A."/>
        </authorList>
    </citation>
    <scope>NUCLEOTIDE SEQUENCE [LARGE SCALE GENOMIC DNA]</scope>
    <source>
        <strain evidence="4">DSM 9799 / CCM 4581 / KCTC 23876 / PAT</strain>
    </source>
</reference>
<dbReference type="HOGENOM" id="CLU_058643_0_1_6"/>
<dbReference type="Gene3D" id="3.40.50.360">
    <property type="match status" value="1"/>
</dbReference>
<keyword evidence="1" id="KW-0560">Oxidoreductase</keyword>
<accession>E1SRE5</accession>
<dbReference type="Proteomes" id="UP000006683">
    <property type="component" value="Chromosome"/>
</dbReference>
<sequence length="204" mass="23249">METPAPRNILVLFAHPAQQHSEITVRLARAVKDLPNVTLVDLYAEYPTLEINIAREQERLLQHDVIVFLHPLYWYSTPAILKEWMDLVLEYNFAYGHKGLALKGKYLFASVSAGGQEHAYGAEGYNRYSLRELLRPLEMTANLCHMNYLPPFAIYGARTAVEEKRLAPHRERFVELLTRLSEDRIDLSDAATAPSLNAILEAQS</sequence>
<evidence type="ECO:0000313" key="4">
    <source>
        <dbReference type="Proteomes" id="UP000006683"/>
    </source>
</evidence>
<proteinExistence type="predicted"/>
<dbReference type="PANTHER" id="PTHR47307">
    <property type="entry name" value="GLUTATHIONE-REGULATED POTASSIUM-EFFLUX SYSTEM ANCILLARY PROTEIN KEFG"/>
    <property type="match status" value="1"/>
</dbReference>
<dbReference type="OrthoDB" id="9798454at2"/>
<name>E1SRE5_FERBD</name>
<dbReference type="STRING" id="550540.Fbal_1692"/>
<dbReference type="InterPro" id="IPR029039">
    <property type="entry name" value="Flavoprotein-like_sf"/>
</dbReference>
<organism evidence="3 4">
    <name type="scientific">Ferrimonas balearica (strain DSM 9799 / CCM 4581 / KCTC 23876 / PAT)</name>
    <dbReference type="NCBI Taxonomy" id="550540"/>
    <lineage>
        <taxon>Bacteria</taxon>
        <taxon>Pseudomonadati</taxon>
        <taxon>Pseudomonadota</taxon>
        <taxon>Gammaproteobacteria</taxon>
        <taxon>Alteromonadales</taxon>
        <taxon>Ferrimonadaceae</taxon>
        <taxon>Ferrimonas</taxon>
    </lineage>
</organism>